<dbReference type="SMART" id="SM00867">
    <property type="entry name" value="YceI"/>
    <property type="match status" value="1"/>
</dbReference>
<dbReference type="Gene3D" id="2.40.128.110">
    <property type="entry name" value="Lipid/polyisoprenoid-binding, YceI-like"/>
    <property type="match status" value="1"/>
</dbReference>
<protein>
    <recommendedName>
        <fullName evidence="2">Lipid/polyisoprenoid-binding YceI-like domain-containing protein</fullName>
    </recommendedName>
</protein>
<dbReference type="InterPro" id="IPR007372">
    <property type="entry name" value="Lipid/polyisoprenoid-bd_YceI"/>
</dbReference>
<feature type="signal peptide" evidence="1">
    <location>
        <begin position="1"/>
        <end position="25"/>
    </location>
</feature>
<feature type="chain" id="PRO_5007274887" description="Lipid/polyisoprenoid-binding YceI-like domain-containing protein" evidence="1">
    <location>
        <begin position="26"/>
        <end position="223"/>
    </location>
</feature>
<evidence type="ECO:0000256" key="1">
    <source>
        <dbReference type="SAM" id="SignalP"/>
    </source>
</evidence>
<accession>A0A127M0S4</accession>
<gene>
    <name evidence="3" type="ORF">AZF00_00300</name>
</gene>
<dbReference type="PANTHER" id="PTHR34406">
    <property type="entry name" value="PROTEIN YCEI"/>
    <property type="match status" value="1"/>
</dbReference>
<keyword evidence="1" id="KW-0732">Signal</keyword>
<reference evidence="3 4" key="1">
    <citation type="submission" date="2015-12" db="EMBL/GenBank/DDBJ databases">
        <authorList>
            <person name="Shamseldin A."/>
            <person name="Moawad H."/>
            <person name="Abd El-Rahim W.M."/>
            <person name="Sadowsky M.J."/>
        </authorList>
    </citation>
    <scope>NUCLEOTIDE SEQUENCE [LARGE SCALE GENOMIC DNA]</scope>
    <source>
        <strain evidence="3 4">SM2</strain>
    </source>
</reference>
<sequence length="223" mass="23817">MKRNNWVYFCSLAVAILLAACLPVANQDQTPAKAFTTEAPTGAYTLDPSHADLSFRVSHLGFSVYTARFAEFTAELYFDPATPTAMRVNATIDPRSLVLPSPPEGFLDTLLGPQWLDTAQYPQISFRSTGVETGGARALRITGDLTLHGVTKPVVLDATFNGGYAGHPLDPHGRIGFSARGMFKRSDFGISIGIPAPGSTMGVGDDLEVIIEAEFSGPPLKQG</sequence>
<name>A0A127M0S4_9GAMM</name>
<dbReference type="EMBL" id="CP014544">
    <property type="protein sequence ID" value="AMO66831.1"/>
    <property type="molecule type" value="Genomic_DNA"/>
</dbReference>
<feature type="domain" description="Lipid/polyisoprenoid-binding YceI-like" evidence="2">
    <location>
        <begin position="43"/>
        <end position="216"/>
    </location>
</feature>
<proteinExistence type="predicted"/>
<evidence type="ECO:0000313" key="4">
    <source>
        <dbReference type="Proteomes" id="UP000074119"/>
    </source>
</evidence>
<dbReference type="Pfam" id="PF04264">
    <property type="entry name" value="YceI"/>
    <property type="match status" value="1"/>
</dbReference>
<dbReference type="SUPFAM" id="SSF101874">
    <property type="entry name" value="YceI-like"/>
    <property type="match status" value="1"/>
</dbReference>
<dbReference type="PROSITE" id="PS51257">
    <property type="entry name" value="PROKAR_LIPOPROTEIN"/>
    <property type="match status" value="1"/>
</dbReference>
<dbReference type="RefSeq" id="WP_008253231.1">
    <property type="nucleotide sequence ID" value="NZ_CP014544.1"/>
</dbReference>
<dbReference type="InterPro" id="IPR036761">
    <property type="entry name" value="TTHA0802/YceI-like_sf"/>
</dbReference>
<dbReference type="AlphaFoldDB" id="A0A127M0S4"/>
<organism evidence="3 4">
    <name type="scientific">Zhongshania aliphaticivorans</name>
    <dbReference type="NCBI Taxonomy" id="1470434"/>
    <lineage>
        <taxon>Bacteria</taxon>
        <taxon>Pseudomonadati</taxon>
        <taxon>Pseudomonadota</taxon>
        <taxon>Gammaproteobacteria</taxon>
        <taxon>Cellvibrionales</taxon>
        <taxon>Spongiibacteraceae</taxon>
        <taxon>Zhongshania</taxon>
    </lineage>
</organism>
<evidence type="ECO:0000259" key="2">
    <source>
        <dbReference type="SMART" id="SM00867"/>
    </source>
</evidence>
<dbReference type="KEGG" id="zal:AZF00_00300"/>
<dbReference type="PANTHER" id="PTHR34406:SF1">
    <property type="entry name" value="PROTEIN YCEI"/>
    <property type="match status" value="1"/>
</dbReference>
<dbReference type="Proteomes" id="UP000074119">
    <property type="component" value="Chromosome"/>
</dbReference>
<evidence type="ECO:0000313" key="3">
    <source>
        <dbReference type="EMBL" id="AMO66831.1"/>
    </source>
</evidence>
<dbReference type="STRING" id="1470434.AZF00_00300"/>